<proteinExistence type="predicted"/>
<name>A0A6J7WHB4_9CAUD</name>
<sequence length="91" mass="10066">MNTTPACPKGLIEYHCDVEGVDLVCFLDFTPEVFGSRDHYGLPNEPDTAEDMDLVNAYVKGTDIDIGHLLLQSLVDHITTTALKDMKNDVL</sequence>
<evidence type="ECO:0000313" key="1">
    <source>
        <dbReference type="EMBL" id="CAB5195095.1"/>
    </source>
</evidence>
<dbReference type="EMBL" id="LR798217">
    <property type="protein sequence ID" value="CAB5195095.1"/>
    <property type="molecule type" value="Genomic_DNA"/>
</dbReference>
<reference evidence="1" key="1">
    <citation type="submission" date="2020-05" db="EMBL/GenBank/DDBJ databases">
        <authorList>
            <person name="Chiriac C."/>
            <person name="Salcher M."/>
            <person name="Ghai R."/>
            <person name="Kavagutti S V."/>
        </authorList>
    </citation>
    <scope>NUCLEOTIDE SEQUENCE</scope>
</reference>
<organism evidence="1">
    <name type="scientific">uncultured Caudovirales phage</name>
    <dbReference type="NCBI Taxonomy" id="2100421"/>
    <lineage>
        <taxon>Viruses</taxon>
        <taxon>Duplodnaviria</taxon>
        <taxon>Heunggongvirae</taxon>
        <taxon>Uroviricota</taxon>
        <taxon>Caudoviricetes</taxon>
        <taxon>Peduoviridae</taxon>
        <taxon>Maltschvirus</taxon>
        <taxon>Maltschvirus maltsch</taxon>
    </lineage>
</organism>
<gene>
    <name evidence="1" type="ORF">UFOVP173_45</name>
</gene>
<protein>
    <submittedName>
        <fullName evidence="1">Uncharacterized protein</fullName>
    </submittedName>
</protein>
<accession>A0A6J7WHB4</accession>